<dbReference type="Proteomes" id="UP000054988">
    <property type="component" value="Unassembled WGS sequence"/>
</dbReference>
<evidence type="ECO:0000259" key="20">
    <source>
        <dbReference type="PROSITE" id="PS50850"/>
    </source>
</evidence>
<evidence type="ECO:0000256" key="7">
    <source>
        <dbReference type="ARBA" id="ARBA00044893"/>
    </source>
</evidence>
<evidence type="ECO:0000256" key="8">
    <source>
        <dbReference type="ARBA" id="ARBA00044898"/>
    </source>
</evidence>
<dbReference type="PROSITE" id="PS50850">
    <property type="entry name" value="MFS"/>
    <property type="match status" value="1"/>
</dbReference>
<evidence type="ECO:0000256" key="14">
    <source>
        <dbReference type="ARBA" id="ARBA00044924"/>
    </source>
</evidence>
<comment type="catalytic activity">
    <reaction evidence="6">
        <text>L-lysyl-L-alpha-amino acid(out) = L-lysyl-L-alpha-amino acid(in)</text>
        <dbReference type="Rhea" id="RHEA:79387"/>
        <dbReference type="ChEBI" id="CHEBI:229965"/>
    </reaction>
</comment>
<comment type="catalytic activity">
    <reaction evidence="7">
        <text>L-alpha-aminoacyl-L-lysine(out) = L-alpha-aminoacyl-L-lysine(in)</text>
        <dbReference type="Rhea" id="RHEA:79383"/>
        <dbReference type="ChEBI" id="CHEBI:229966"/>
    </reaction>
</comment>
<dbReference type="Gene3D" id="1.20.1250.20">
    <property type="entry name" value="MFS general substrate transporter like domains"/>
    <property type="match status" value="2"/>
</dbReference>
<dbReference type="Pfam" id="PF07690">
    <property type="entry name" value="MFS_1"/>
    <property type="match status" value="2"/>
</dbReference>
<comment type="subcellular location">
    <subcellularLocation>
        <location evidence="1">Membrane</location>
        <topology evidence="1">Multi-pass membrane protein</topology>
    </subcellularLocation>
</comment>
<comment type="caution">
    <text evidence="21">The sequence shown here is derived from an EMBL/GenBank/DDBJ whole genome shotgun (WGS) entry which is preliminary data.</text>
</comment>
<evidence type="ECO:0000256" key="9">
    <source>
        <dbReference type="ARBA" id="ARBA00044899"/>
    </source>
</evidence>
<sequence>MATLPQLEKSITGDTVHNADEKTSISEPGLQQRSLVAEYPWRYKVPALICVLFFTLGSNWASSALSPLKSTLKEELAINNAQYGVIASANSLVNTILPIISGMAIDYYGPEIGSLLSSCFVTLGALIAAIGTTTSNYRTLIAGEVVLGLGSTTIETSQSKLYTHWFYGSHLGLVYGLDIAWGRVKTPGLCESLELIALSVISKATSVPIAEGTGSWTWSFWVACIMCAATLILNVFYCLLVGRLPRDMRTPTGREMSATGNSRRFSWLSLMSIPAAFWIIAITQAGSPFLPQLPTEILTADVIKQTRGTTDLTAGYTSSLSQVIPIVLTPALGHFFDRFGKRMWFVSGTALLYIVVFSLLAFTAVHPLVPVLLSSVALSFNALPFIAAIPLLVSDQAHIGTAFGIWKAFNNAGSTVMDIATGAIQDLTPTGRNTYNNVFYLLIALKGVDVIYGLFYDRLDKWQFGSVLRMNEARRVAKEKEDSSDLQRPLKRPQKIFTYIGIGLLGSMIVVAWTLYLIYAQGS</sequence>
<keyword evidence="19" id="KW-0812">Transmembrane</keyword>
<comment type="subunit">
    <text evidence="18">Homodimer. Interacts with lysosomal protein GLMP (via lumenal domain); the interaction starts while both proteins are still in the endoplasmic reticulum and is required for stabilization of MFSD1 in lysosomes but has no direct effect on its targeting to lysosomes or transporter activity.</text>
</comment>
<evidence type="ECO:0000256" key="10">
    <source>
        <dbReference type="ARBA" id="ARBA00044900"/>
    </source>
</evidence>
<evidence type="ECO:0000256" key="6">
    <source>
        <dbReference type="ARBA" id="ARBA00044891"/>
    </source>
</evidence>
<comment type="catalytic activity">
    <reaction evidence="10">
        <text>L-lysyl-L-lysine(out) = L-lysyl-L-lysine(in)</text>
        <dbReference type="Rhea" id="RHEA:79403"/>
        <dbReference type="ChEBI" id="CHEBI:229956"/>
    </reaction>
</comment>
<dbReference type="InterPro" id="IPR011701">
    <property type="entry name" value="MFS"/>
</dbReference>
<organism evidence="21 22">
    <name type="scientific">Moniliophthora roreri</name>
    <name type="common">Frosty pod rot fungus</name>
    <name type="synonym">Monilia roreri</name>
    <dbReference type="NCBI Taxonomy" id="221103"/>
    <lineage>
        <taxon>Eukaryota</taxon>
        <taxon>Fungi</taxon>
        <taxon>Dikarya</taxon>
        <taxon>Basidiomycota</taxon>
        <taxon>Agaricomycotina</taxon>
        <taxon>Agaricomycetes</taxon>
        <taxon>Agaricomycetidae</taxon>
        <taxon>Agaricales</taxon>
        <taxon>Marasmiineae</taxon>
        <taxon>Marasmiaceae</taxon>
        <taxon>Moniliophthora</taxon>
    </lineage>
</organism>
<comment type="catalytic activity">
    <reaction evidence="13">
        <text>L-alanyl-L-lysine(out) = L-alanyl-L-lysine(in)</text>
        <dbReference type="Rhea" id="RHEA:79415"/>
        <dbReference type="ChEBI" id="CHEBI:192470"/>
    </reaction>
</comment>
<feature type="transmembrane region" description="Helical" evidence="19">
    <location>
        <begin position="43"/>
        <end position="61"/>
    </location>
</feature>
<evidence type="ECO:0000256" key="19">
    <source>
        <dbReference type="SAM" id="Phobius"/>
    </source>
</evidence>
<evidence type="ECO:0000256" key="1">
    <source>
        <dbReference type="ARBA" id="ARBA00004141"/>
    </source>
</evidence>
<feature type="transmembrane region" description="Helical" evidence="19">
    <location>
        <begin position="343"/>
        <end position="365"/>
    </location>
</feature>
<dbReference type="GO" id="GO:0022857">
    <property type="term" value="F:transmembrane transporter activity"/>
    <property type="evidence" value="ECO:0007669"/>
    <property type="project" value="InterPro"/>
</dbReference>
<evidence type="ECO:0000256" key="5">
    <source>
        <dbReference type="ARBA" id="ARBA00044884"/>
    </source>
</evidence>
<comment type="catalytic activity">
    <reaction evidence="12">
        <text>L-histidyl-L-alpha-amino acid(out) = L-histidyl-L-alpha-amino acid(in)</text>
        <dbReference type="Rhea" id="RHEA:79379"/>
        <dbReference type="ChEBI" id="CHEBI:229964"/>
    </reaction>
</comment>
<proteinExistence type="predicted"/>
<protein>
    <recommendedName>
        <fullName evidence="15">Lysosomal dipeptide transporter MFSD1</fullName>
    </recommendedName>
    <alternativeName>
        <fullName evidence="16">Major facilitator superfamily domain-containing protein 1</fullName>
    </alternativeName>
</protein>
<dbReference type="eggNOG" id="KOG4686">
    <property type="taxonomic scope" value="Eukaryota"/>
</dbReference>
<comment type="function">
    <text evidence="17">Lysosomal dipeptide uniporter that selectively exports lysine, arginine or histidine-containing dipeptides with a net positive charge from the lysosome lumen into the cytosol. Could play a role in a specific type of protein O-glycosylation indirectly regulating macrophages migration and tissue invasion. Also essential for liver homeostasis.</text>
</comment>
<dbReference type="AlphaFoldDB" id="A0A0W0FWP8"/>
<evidence type="ECO:0000256" key="4">
    <source>
        <dbReference type="ARBA" id="ARBA00044881"/>
    </source>
</evidence>
<evidence type="ECO:0000313" key="22">
    <source>
        <dbReference type="Proteomes" id="UP000054988"/>
    </source>
</evidence>
<comment type="catalytic activity">
    <reaction evidence="8">
        <text>L-aspartyl-L-lysine(out) = L-aspartyl-L-lysine(in)</text>
        <dbReference type="Rhea" id="RHEA:79411"/>
        <dbReference type="ChEBI" id="CHEBI:229953"/>
    </reaction>
</comment>
<comment type="catalytic activity">
    <reaction evidence="11">
        <text>L-arginyl-glycine(out) = L-arginyl-glycine(in)</text>
        <dbReference type="Rhea" id="RHEA:79391"/>
        <dbReference type="ChEBI" id="CHEBI:229955"/>
    </reaction>
</comment>
<evidence type="ECO:0000256" key="12">
    <source>
        <dbReference type="ARBA" id="ARBA00044912"/>
    </source>
</evidence>
<feature type="domain" description="Major facilitator superfamily (MFS) profile" evidence="20">
    <location>
        <begin position="47"/>
        <end position="461"/>
    </location>
</feature>
<comment type="catalytic activity">
    <reaction evidence="2">
        <text>L-lysyl-L-alanine(out) = L-lysyl-L-alanine(in)</text>
        <dbReference type="Rhea" id="RHEA:79399"/>
        <dbReference type="ChEBI" id="CHEBI:229954"/>
    </reaction>
</comment>
<comment type="catalytic activity">
    <reaction evidence="14">
        <text>L-lysyl-glycine(out) = L-lysyl-glycine(in)</text>
        <dbReference type="Rhea" id="RHEA:79407"/>
        <dbReference type="ChEBI" id="CHEBI:191202"/>
    </reaction>
</comment>
<evidence type="ECO:0000256" key="15">
    <source>
        <dbReference type="ARBA" id="ARBA00044985"/>
    </source>
</evidence>
<evidence type="ECO:0000256" key="16">
    <source>
        <dbReference type="ARBA" id="ARBA00045018"/>
    </source>
</evidence>
<feature type="transmembrane region" description="Helical" evidence="19">
    <location>
        <begin position="319"/>
        <end position="336"/>
    </location>
</feature>
<comment type="catalytic activity">
    <reaction evidence="3">
        <text>L-histidyl-glycine(out) = L-histidyl-glycine(in)</text>
        <dbReference type="Rhea" id="RHEA:79395"/>
        <dbReference type="ChEBI" id="CHEBI:229957"/>
    </reaction>
</comment>
<feature type="transmembrane region" description="Helical" evidence="19">
    <location>
        <begin position="81"/>
        <end position="100"/>
    </location>
</feature>
<evidence type="ECO:0000256" key="17">
    <source>
        <dbReference type="ARBA" id="ARBA00045709"/>
    </source>
</evidence>
<evidence type="ECO:0000313" key="21">
    <source>
        <dbReference type="EMBL" id="KTB40772.1"/>
    </source>
</evidence>
<accession>A0A0W0FWP8</accession>
<name>A0A0W0FWP8_MONRR</name>
<evidence type="ECO:0000256" key="11">
    <source>
        <dbReference type="ARBA" id="ARBA00044903"/>
    </source>
</evidence>
<gene>
    <name evidence="21" type="ORF">WG66_6664</name>
</gene>
<evidence type="ECO:0000256" key="2">
    <source>
        <dbReference type="ARBA" id="ARBA00044876"/>
    </source>
</evidence>
<keyword evidence="19" id="KW-1133">Transmembrane helix</keyword>
<evidence type="ECO:0000256" key="18">
    <source>
        <dbReference type="ARBA" id="ARBA00046376"/>
    </source>
</evidence>
<dbReference type="PANTHER" id="PTHR23512:SF12">
    <property type="entry name" value="TRANSPORTER, PUTATIVE (AFU_ORTHOLOGUE AFUA_4G00260)-RELATED"/>
    <property type="match status" value="1"/>
</dbReference>
<comment type="catalytic activity">
    <reaction evidence="5">
        <text>L-alpha-aminoacyl-L-histidine(out) = L-alpha-aminoacyl-L-histidine(in)</text>
        <dbReference type="Rhea" id="RHEA:79375"/>
        <dbReference type="ChEBI" id="CHEBI:229967"/>
    </reaction>
</comment>
<feature type="transmembrane region" description="Helical" evidence="19">
    <location>
        <begin position="218"/>
        <end position="244"/>
    </location>
</feature>
<dbReference type="SUPFAM" id="SSF103473">
    <property type="entry name" value="MFS general substrate transporter"/>
    <property type="match status" value="1"/>
</dbReference>
<feature type="transmembrane region" description="Helical" evidence="19">
    <location>
        <begin position="496"/>
        <end position="519"/>
    </location>
</feature>
<dbReference type="EMBL" id="LATX01001551">
    <property type="protein sequence ID" value="KTB40772.1"/>
    <property type="molecule type" value="Genomic_DNA"/>
</dbReference>
<dbReference type="InterPro" id="IPR052187">
    <property type="entry name" value="MFSD1"/>
</dbReference>
<dbReference type="GO" id="GO:0016020">
    <property type="term" value="C:membrane"/>
    <property type="evidence" value="ECO:0007669"/>
    <property type="project" value="UniProtKB-SubCell"/>
</dbReference>
<comment type="catalytic activity">
    <reaction evidence="9">
        <text>L-arginyl-L-alpha-amino acid(out) = L-arginyl-L-alpha-amino acid(in)</text>
        <dbReference type="Rhea" id="RHEA:79371"/>
        <dbReference type="ChEBI" id="CHEBI:84315"/>
    </reaction>
</comment>
<keyword evidence="19" id="KW-0472">Membrane</keyword>
<dbReference type="InterPro" id="IPR036259">
    <property type="entry name" value="MFS_trans_sf"/>
</dbReference>
<evidence type="ECO:0000256" key="13">
    <source>
        <dbReference type="ARBA" id="ARBA00044919"/>
    </source>
</evidence>
<dbReference type="InterPro" id="IPR020846">
    <property type="entry name" value="MFS_dom"/>
</dbReference>
<evidence type="ECO:0000256" key="3">
    <source>
        <dbReference type="ARBA" id="ARBA00044878"/>
    </source>
</evidence>
<feature type="transmembrane region" description="Helical" evidence="19">
    <location>
        <begin position="112"/>
        <end position="130"/>
    </location>
</feature>
<feature type="transmembrane region" description="Helical" evidence="19">
    <location>
        <begin position="371"/>
        <end position="393"/>
    </location>
</feature>
<dbReference type="PANTHER" id="PTHR23512">
    <property type="entry name" value="MAJOR FACILITATOR SUPERFAMILY DOMAIN-CONTAINING PROTEIN 1"/>
    <property type="match status" value="1"/>
</dbReference>
<feature type="transmembrane region" description="Helical" evidence="19">
    <location>
        <begin position="265"/>
        <end position="285"/>
    </location>
</feature>
<comment type="catalytic activity">
    <reaction evidence="4">
        <text>L-alpha-aminoacyl-L-arginine(out) = L-alpha-aminoacyl-L-arginine(in)</text>
        <dbReference type="Rhea" id="RHEA:79367"/>
        <dbReference type="ChEBI" id="CHEBI:229968"/>
    </reaction>
</comment>
<reference evidence="21 22" key="1">
    <citation type="submission" date="2015-12" db="EMBL/GenBank/DDBJ databases">
        <title>Draft genome sequence of Moniliophthora roreri, the causal agent of frosty pod rot of cacao.</title>
        <authorList>
            <person name="Aime M.C."/>
            <person name="Diaz-Valderrama J.R."/>
            <person name="Kijpornyongpan T."/>
            <person name="Phillips-Mora W."/>
        </authorList>
    </citation>
    <scope>NUCLEOTIDE SEQUENCE [LARGE SCALE GENOMIC DNA]</scope>
    <source>
        <strain evidence="21 22">MCA 2952</strain>
    </source>
</reference>